<evidence type="ECO:0000256" key="3">
    <source>
        <dbReference type="ARBA" id="ARBA00009214"/>
    </source>
</evidence>
<dbReference type="GO" id="GO:0001913">
    <property type="term" value="P:T cell mediated cytotoxicity"/>
    <property type="evidence" value="ECO:0007669"/>
    <property type="project" value="TreeGrafter"/>
</dbReference>
<feature type="chain" id="PRO_5029558896" description="MACPF domain-containing protein" evidence="9">
    <location>
        <begin position="21"/>
        <end position="304"/>
    </location>
</feature>
<evidence type="ECO:0000256" key="5">
    <source>
        <dbReference type="ARBA" id="ARBA00022729"/>
    </source>
</evidence>
<keyword evidence="12" id="KW-1185">Reference proteome</keyword>
<keyword evidence="7" id="KW-0472">Membrane</keyword>
<dbReference type="Pfam" id="PF01823">
    <property type="entry name" value="MACPF"/>
    <property type="match status" value="1"/>
</dbReference>
<evidence type="ECO:0000256" key="1">
    <source>
        <dbReference type="ARBA" id="ARBA00004370"/>
    </source>
</evidence>
<evidence type="ECO:0000256" key="7">
    <source>
        <dbReference type="ARBA" id="ARBA00023136"/>
    </source>
</evidence>
<dbReference type="PROSITE" id="PS51412">
    <property type="entry name" value="MACPF_2"/>
    <property type="match status" value="1"/>
</dbReference>
<dbReference type="AlphaFoldDB" id="A0A7J6BDH4"/>
<dbReference type="GO" id="GO:0001771">
    <property type="term" value="P:immunological synapse formation"/>
    <property type="evidence" value="ECO:0007669"/>
    <property type="project" value="TreeGrafter"/>
</dbReference>
<dbReference type="PANTHER" id="PTHR46096">
    <property type="entry name" value="PERFORIN-1"/>
    <property type="match status" value="1"/>
</dbReference>
<protein>
    <recommendedName>
        <fullName evidence="10">MACPF domain-containing protein</fullName>
    </recommendedName>
</protein>
<evidence type="ECO:0000259" key="10">
    <source>
        <dbReference type="PROSITE" id="PS51412"/>
    </source>
</evidence>
<name>A0A7J6BDH4_AMEME</name>
<keyword evidence="5 9" id="KW-0732">Signal</keyword>
<reference evidence="11 12" key="1">
    <citation type="submission" date="2020-02" db="EMBL/GenBank/DDBJ databases">
        <title>A chromosome-scale genome assembly of the black bullhead catfish (Ameiurus melas).</title>
        <authorList>
            <person name="Wen M."/>
            <person name="Zham M."/>
            <person name="Cabau C."/>
            <person name="Klopp C."/>
            <person name="Donnadieu C."/>
            <person name="Roques C."/>
            <person name="Bouchez O."/>
            <person name="Lampietro C."/>
            <person name="Jouanno E."/>
            <person name="Herpin A."/>
            <person name="Louis A."/>
            <person name="Berthelot C."/>
            <person name="Parey E."/>
            <person name="Roest-Crollius H."/>
            <person name="Braasch I."/>
            <person name="Postlethwait J."/>
            <person name="Robinson-Rechavi M."/>
            <person name="Echchiki A."/>
            <person name="Begum T."/>
            <person name="Montfort J."/>
            <person name="Schartl M."/>
            <person name="Bobe J."/>
            <person name="Guiguen Y."/>
        </authorList>
    </citation>
    <scope>NUCLEOTIDE SEQUENCE [LARGE SCALE GENOMIC DNA]</scope>
    <source>
        <strain evidence="11">M_S1</strain>
        <tissue evidence="11">Blood</tissue>
    </source>
</reference>
<comment type="caution">
    <text evidence="11">The sequence shown here is derived from an EMBL/GenBank/DDBJ whole genome shotgun (WGS) entry which is preliminary data.</text>
</comment>
<keyword evidence="8" id="KW-1015">Disulfide bond</keyword>
<keyword evidence="4" id="KW-0964">Secreted</keyword>
<dbReference type="GO" id="GO:0022829">
    <property type="term" value="F:wide pore channel activity"/>
    <property type="evidence" value="ECO:0007669"/>
    <property type="project" value="TreeGrafter"/>
</dbReference>
<evidence type="ECO:0000256" key="9">
    <source>
        <dbReference type="SAM" id="SignalP"/>
    </source>
</evidence>
<evidence type="ECO:0000256" key="2">
    <source>
        <dbReference type="ARBA" id="ARBA00004613"/>
    </source>
</evidence>
<accession>A0A7J6BDH4</accession>
<dbReference type="GO" id="GO:0051607">
    <property type="term" value="P:defense response to virus"/>
    <property type="evidence" value="ECO:0007669"/>
    <property type="project" value="TreeGrafter"/>
</dbReference>
<dbReference type="PROSITE" id="PS00279">
    <property type="entry name" value="MACPF_1"/>
    <property type="match status" value="1"/>
</dbReference>
<keyword evidence="6" id="KW-0204">Cytolysis</keyword>
<dbReference type="GO" id="GO:0031640">
    <property type="term" value="P:killing of cells of another organism"/>
    <property type="evidence" value="ECO:0007669"/>
    <property type="project" value="UniProtKB-KW"/>
</dbReference>
<dbReference type="GO" id="GO:0016020">
    <property type="term" value="C:membrane"/>
    <property type="evidence" value="ECO:0007669"/>
    <property type="project" value="UniProtKB-SubCell"/>
</dbReference>
<dbReference type="InterPro" id="IPR020863">
    <property type="entry name" value="MACPF_CS"/>
</dbReference>
<evidence type="ECO:0000256" key="8">
    <source>
        <dbReference type="ARBA" id="ARBA00023157"/>
    </source>
</evidence>
<comment type="similarity">
    <text evidence="3">Belongs to the complement C6/C7/C8/C9 family.</text>
</comment>
<dbReference type="InterPro" id="IPR020864">
    <property type="entry name" value="MACPF"/>
</dbReference>
<dbReference type="EMBL" id="JAAGNN010000002">
    <property type="protein sequence ID" value="KAF4093136.1"/>
    <property type="molecule type" value="Genomic_DNA"/>
</dbReference>
<dbReference type="InterPro" id="IPR052784">
    <property type="entry name" value="Perforin-1_pore-forming"/>
</dbReference>
<evidence type="ECO:0000256" key="6">
    <source>
        <dbReference type="ARBA" id="ARBA00022852"/>
    </source>
</evidence>
<comment type="subcellular location">
    <subcellularLocation>
        <location evidence="1">Membrane</location>
    </subcellularLocation>
    <subcellularLocation>
        <location evidence="2">Secreted</location>
    </subcellularLocation>
</comment>
<evidence type="ECO:0000256" key="4">
    <source>
        <dbReference type="ARBA" id="ARBA00022525"/>
    </source>
</evidence>
<proteinExistence type="inferred from homology"/>
<feature type="signal peptide" evidence="9">
    <location>
        <begin position="1"/>
        <end position="20"/>
    </location>
</feature>
<organism evidence="11 12">
    <name type="scientific">Ameiurus melas</name>
    <name type="common">Black bullhead</name>
    <name type="synonym">Silurus melas</name>
    <dbReference type="NCBI Taxonomy" id="219545"/>
    <lineage>
        <taxon>Eukaryota</taxon>
        <taxon>Metazoa</taxon>
        <taxon>Chordata</taxon>
        <taxon>Craniata</taxon>
        <taxon>Vertebrata</taxon>
        <taxon>Euteleostomi</taxon>
        <taxon>Actinopterygii</taxon>
        <taxon>Neopterygii</taxon>
        <taxon>Teleostei</taxon>
        <taxon>Ostariophysi</taxon>
        <taxon>Siluriformes</taxon>
        <taxon>Ictaluridae</taxon>
        <taxon>Ameiurus</taxon>
    </lineage>
</organism>
<feature type="domain" description="MACPF" evidence="10">
    <location>
        <begin position="27"/>
        <end position="304"/>
    </location>
</feature>
<dbReference type="PANTHER" id="PTHR46096:SF3">
    <property type="entry name" value="PERFORIN-1"/>
    <property type="match status" value="1"/>
</dbReference>
<evidence type="ECO:0000313" key="12">
    <source>
        <dbReference type="Proteomes" id="UP000593565"/>
    </source>
</evidence>
<dbReference type="GO" id="GO:0005576">
    <property type="term" value="C:extracellular region"/>
    <property type="evidence" value="ECO:0007669"/>
    <property type="project" value="UniProtKB-SubCell"/>
</dbReference>
<dbReference type="Proteomes" id="UP000593565">
    <property type="component" value="Unassembled WGS sequence"/>
</dbReference>
<sequence length="304" mass="34062">MLQTLLIWAVFATTLPPPTSQRCFKANESQCANVDFTPGSDLAGEGFDITTMQRKGAFVLDMSSWLQKDKTCTLCKNPYMRGQTQKLPVSVVDWRPSQKCRTKLSSSVYQSSEALVSASTSSIENNWQSDLQIITPKVQGSTIMAGSNSKLSEYSMKKTKNDKFSFTNHDVTCGYYRYRVSNRPLLHPEISDELGSLPKKYDKSSKHLYYKLIDKFGTHYISKVTLGGEVRSVTSIKECEASLQGLSVDEVKMCLDVEASTSMGIASSLQTEAHRCKEIKEKNKYKTSFASSFSDRFVPHISYC</sequence>
<gene>
    <name evidence="11" type="ORF">AMELA_G00029680</name>
</gene>
<evidence type="ECO:0000313" key="11">
    <source>
        <dbReference type="EMBL" id="KAF4093136.1"/>
    </source>
</evidence>